<dbReference type="Proteomes" id="UP000180252">
    <property type="component" value="Unassembled WGS sequence"/>
</dbReference>
<keyword evidence="5" id="KW-1185">Reference proteome</keyword>
<protein>
    <submittedName>
        <fullName evidence="2">Uncharacterized protein</fullName>
    </submittedName>
</protein>
<dbReference type="RefSeq" id="WP_070908385.1">
    <property type="nucleotide sequence ID" value="NZ_MIKE01000026.1"/>
</dbReference>
<feature type="transmembrane region" description="Helical" evidence="1">
    <location>
        <begin position="154"/>
        <end position="175"/>
    </location>
</feature>
<evidence type="ECO:0000313" key="5">
    <source>
        <dbReference type="Proteomes" id="UP000198319"/>
    </source>
</evidence>
<dbReference type="OrthoDB" id="9554254at2"/>
<evidence type="ECO:0000313" key="3">
    <source>
        <dbReference type="EMBL" id="OXB21516.1"/>
    </source>
</evidence>
<keyword evidence="1" id="KW-1133">Transmembrane helix</keyword>
<feature type="transmembrane region" description="Helical" evidence="1">
    <location>
        <begin position="36"/>
        <end position="56"/>
    </location>
</feature>
<keyword evidence="1" id="KW-0812">Transmembrane</keyword>
<evidence type="ECO:0000313" key="2">
    <source>
        <dbReference type="EMBL" id="OHT43970.1"/>
    </source>
</evidence>
<sequence length="183" mass="21129">MRTLRTKYLSNIPINEDNYKVDFIILEKYQSFSSEILRLSLLGLTIYGFLITNVIFKITDVDKKNFIFIKPFSGNKLLLLLGAVILILTALLALSHRYFSTDCMTHFIRGFRLRQKIFEIKSAQTDNKKVLNKLKKTLKNEKLSFEKDLNLCKWLLITSCLFLIAGILIITIALASSFKDLLI</sequence>
<keyword evidence="1" id="KW-0472">Membrane</keyword>
<proteinExistence type="predicted"/>
<accession>A0A1S1J2I2</accession>
<reference evidence="3 5" key="3">
    <citation type="submission" date="2016-11" db="EMBL/GenBank/DDBJ databases">
        <title>Whole genomes of Flavobacteriaceae.</title>
        <authorList>
            <person name="Stine C."/>
            <person name="Li C."/>
            <person name="Tadesse D."/>
        </authorList>
    </citation>
    <scope>NUCLEOTIDE SEQUENCE [LARGE SCALE GENOMIC DNA]</scope>
    <source>
        <strain evidence="3 5">ATCC BAA-2541</strain>
    </source>
</reference>
<name>A0A1S1J2I2_9FLAO</name>
<gene>
    <name evidence="3" type="ORF">B0A71_03145</name>
    <name evidence="2" type="ORF">BHE19_16675</name>
</gene>
<reference evidence="2" key="1">
    <citation type="submission" date="2016-09" db="EMBL/GenBank/DDBJ databases">
        <authorList>
            <person name="Capua I."/>
            <person name="De Benedictis P."/>
            <person name="Joannis T."/>
            <person name="Lombin L.H."/>
            <person name="Cattoli G."/>
        </authorList>
    </citation>
    <scope>NUCLEOTIDE SEQUENCE [LARGE SCALE GENOMIC DNA]</scope>
    <source>
        <strain evidence="2">MSU</strain>
    </source>
</reference>
<dbReference type="Proteomes" id="UP000198319">
    <property type="component" value="Unassembled WGS sequence"/>
</dbReference>
<feature type="transmembrane region" description="Helical" evidence="1">
    <location>
        <begin position="77"/>
        <end position="99"/>
    </location>
</feature>
<organism evidence="2 4">
    <name type="scientific">Flavobacterium tructae</name>
    <dbReference type="NCBI Taxonomy" id="1114873"/>
    <lineage>
        <taxon>Bacteria</taxon>
        <taxon>Pseudomonadati</taxon>
        <taxon>Bacteroidota</taxon>
        <taxon>Flavobacteriia</taxon>
        <taxon>Flavobacteriales</taxon>
        <taxon>Flavobacteriaceae</taxon>
        <taxon>Flavobacterium</taxon>
    </lineage>
</organism>
<comment type="caution">
    <text evidence="2">The sequence shown here is derived from an EMBL/GenBank/DDBJ whole genome shotgun (WGS) entry which is preliminary data.</text>
</comment>
<evidence type="ECO:0000313" key="4">
    <source>
        <dbReference type="Proteomes" id="UP000180252"/>
    </source>
</evidence>
<dbReference type="AlphaFoldDB" id="A0A1S1J2I2"/>
<dbReference type="EMBL" id="MUHG01000003">
    <property type="protein sequence ID" value="OXB21516.1"/>
    <property type="molecule type" value="Genomic_DNA"/>
</dbReference>
<evidence type="ECO:0000256" key="1">
    <source>
        <dbReference type="SAM" id="Phobius"/>
    </source>
</evidence>
<reference evidence="4" key="2">
    <citation type="submission" date="2016-09" db="EMBL/GenBank/DDBJ databases">
        <authorList>
            <person name="Chen S."/>
            <person name="Walker E."/>
        </authorList>
    </citation>
    <scope>NUCLEOTIDE SEQUENCE [LARGE SCALE GENOMIC DNA]</scope>
    <source>
        <strain evidence="4">MSU</strain>
    </source>
</reference>
<dbReference type="EMBL" id="MIKE01000026">
    <property type="protein sequence ID" value="OHT43970.1"/>
    <property type="molecule type" value="Genomic_DNA"/>
</dbReference>
<dbReference type="STRING" id="1278819.BHE19_16675"/>